<proteinExistence type="predicted"/>
<evidence type="ECO:0000313" key="2">
    <source>
        <dbReference type="EMBL" id="GAA2619231.1"/>
    </source>
</evidence>
<keyword evidence="1" id="KW-0472">Membrane</keyword>
<keyword evidence="3" id="KW-1185">Reference proteome</keyword>
<sequence length="68" mass="6932">MNGWSILLAYFPAPIALALAGPLVELDGPASAAIAIGTNTLLASGIVLLSQAWHSTLRTSLDTTVTSP</sequence>
<evidence type="ECO:0000256" key="1">
    <source>
        <dbReference type="SAM" id="Phobius"/>
    </source>
</evidence>
<reference evidence="3" key="1">
    <citation type="journal article" date="2019" name="Int. J. Syst. Evol. Microbiol.">
        <title>The Global Catalogue of Microorganisms (GCM) 10K type strain sequencing project: providing services to taxonomists for standard genome sequencing and annotation.</title>
        <authorList>
            <consortium name="The Broad Institute Genomics Platform"/>
            <consortium name="The Broad Institute Genome Sequencing Center for Infectious Disease"/>
            <person name="Wu L."/>
            <person name="Ma J."/>
        </authorList>
    </citation>
    <scope>NUCLEOTIDE SEQUENCE [LARGE SCALE GENOMIC DNA]</scope>
    <source>
        <strain evidence="3">JCM 6833</strain>
    </source>
</reference>
<accession>A0ABP6CJF3</accession>
<gene>
    <name evidence="2" type="ORF">GCM10010411_63680</name>
</gene>
<name>A0ABP6CJF3_9ACTN</name>
<evidence type="ECO:0000313" key="3">
    <source>
        <dbReference type="Proteomes" id="UP001501509"/>
    </source>
</evidence>
<keyword evidence="1" id="KW-1133">Transmembrane helix</keyword>
<comment type="caution">
    <text evidence="2">The sequence shown here is derived from an EMBL/GenBank/DDBJ whole genome shotgun (WGS) entry which is preliminary data.</text>
</comment>
<feature type="transmembrane region" description="Helical" evidence="1">
    <location>
        <begin position="30"/>
        <end position="49"/>
    </location>
</feature>
<dbReference type="RefSeq" id="WP_344546176.1">
    <property type="nucleotide sequence ID" value="NZ_BAAATD010000009.1"/>
</dbReference>
<dbReference type="EMBL" id="BAAATD010000009">
    <property type="protein sequence ID" value="GAA2619231.1"/>
    <property type="molecule type" value="Genomic_DNA"/>
</dbReference>
<organism evidence="2 3">
    <name type="scientific">Actinomadura fulvescens</name>
    <dbReference type="NCBI Taxonomy" id="46160"/>
    <lineage>
        <taxon>Bacteria</taxon>
        <taxon>Bacillati</taxon>
        <taxon>Actinomycetota</taxon>
        <taxon>Actinomycetes</taxon>
        <taxon>Streptosporangiales</taxon>
        <taxon>Thermomonosporaceae</taxon>
        <taxon>Actinomadura</taxon>
    </lineage>
</organism>
<dbReference type="Proteomes" id="UP001501509">
    <property type="component" value="Unassembled WGS sequence"/>
</dbReference>
<protein>
    <submittedName>
        <fullName evidence="2">Uncharacterized protein</fullName>
    </submittedName>
</protein>
<keyword evidence="1" id="KW-0812">Transmembrane</keyword>